<dbReference type="Pfam" id="PF13601">
    <property type="entry name" value="HTH_34"/>
    <property type="match status" value="1"/>
</dbReference>
<organism evidence="2 3">
    <name type="scientific">Tessaracoccus flavescens</name>
    <dbReference type="NCBI Taxonomy" id="399497"/>
    <lineage>
        <taxon>Bacteria</taxon>
        <taxon>Bacillati</taxon>
        <taxon>Actinomycetota</taxon>
        <taxon>Actinomycetes</taxon>
        <taxon>Propionibacteriales</taxon>
        <taxon>Propionibacteriaceae</taxon>
        <taxon>Tessaracoccus</taxon>
    </lineage>
</organism>
<evidence type="ECO:0000259" key="1">
    <source>
        <dbReference type="Pfam" id="PF13601"/>
    </source>
</evidence>
<proteinExistence type="predicted"/>
<evidence type="ECO:0000313" key="2">
    <source>
        <dbReference type="EMBL" id="AQP50159.1"/>
    </source>
</evidence>
<dbReference type="SUPFAM" id="SSF46785">
    <property type="entry name" value="Winged helix' DNA-binding domain"/>
    <property type="match status" value="1"/>
</dbReference>
<dbReference type="STRING" id="399497.BW733_04215"/>
<accession>A0A1Q2CVN8</accession>
<sequence>MSDLARFDEAIHAPLRLRICGLLRRVHQLDFAVLRDTLEVSDATLSKHVKTLVDLGYVVSRKAASASRSHARRLTWLSLTEPGREAFDAHVRALREIAGTLP</sequence>
<dbReference type="Proteomes" id="UP000188235">
    <property type="component" value="Chromosome"/>
</dbReference>
<dbReference type="Gene3D" id="1.10.10.10">
    <property type="entry name" value="Winged helix-like DNA-binding domain superfamily/Winged helix DNA-binding domain"/>
    <property type="match status" value="1"/>
</dbReference>
<dbReference type="RefSeq" id="WP_077348165.1">
    <property type="nucleotide sequence ID" value="NZ_CP019607.1"/>
</dbReference>
<dbReference type="OrthoDB" id="4952043at2"/>
<dbReference type="AlphaFoldDB" id="A0A1Q2CVN8"/>
<protein>
    <submittedName>
        <fullName evidence="2">Transcriptional regulator</fullName>
    </submittedName>
</protein>
<dbReference type="EMBL" id="CP019607">
    <property type="protein sequence ID" value="AQP50159.1"/>
    <property type="molecule type" value="Genomic_DNA"/>
</dbReference>
<gene>
    <name evidence="2" type="ORF">BW733_04215</name>
</gene>
<keyword evidence="3" id="KW-1185">Reference proteome</keyword>
<dbReference type="InterPro" id="IPR036388">
    <property type="entry name" value="WH-like_DNA-bd_sf"/>
</dbReference>
<dbReference type="KEGG" id="tfa:BW733_04215"/>
<reference evidence="2 3" key="1">
    <citation type="journal article" date="2008" name="Int. J. Syst. Evol. Microbiol.">
        <title>Tessaracoccus flavescens sp. nov., isolated from marine sediment.</title>
        <authorList>
            <person name="Lee D.W."/>
            <person name="Lee S.D."/>
        </authorList>
    </citation>
    <scope>NUCLEOTIDE SEQUENCE [LARGE SCALE GENOMIC DNA]</scope>
    <source>
        <strain evidence="2 3">SST-39T</strain>
    </source>
</reference>
<dbReference type="InterPro" id="IPR036390">
    <property type="entry name" value="WH_DNA-bd_sf"/>
</dbReference>
<dbReference type="PANTHER" id="PTHR37318">
    <property type="entry name" value="BSL7504 PROTEIN"/>
    <property type="match status" value="1"/>
</dbReference>
<feature type="domain" description="Winged helix DNA-binding" evidence="1">
    <location>
        <begin position="15"/>
        <end position="97"/>
    </location>
</feature>
<dbReference type="InterPro" id="IPR027395">
    <property type="entry name" value="WH_DNA-bd_dom"/>
</dbReference>
<evidence type="ECO:0000313" key="3">
    <source>
        <dbReference type="Proteomes" id="UP000188235"/>
    </source>
</evidence>
<dbReference type="PANTHER" id="PTHR37318:SF1">
    <property type="entry name" value="BSL7504 PROTEIN"/>
    <property type="match status" value="1"/>
</dbReference>
<name>A0A1Q2CVN8_9ACTN</name>